<dbReference type="RefSeq" id="WP_146380539.1">
    <property type="nucleotide sequence ID" value="NZ_VOEJ01000001.1"/>
</dbReference>
<dbReference type="OrthoDB" id="321327at2"/>
<dbReference type="Proteomes" id="UP000320042">
    <property type="component" value="Unassembled WGS sequence"/>
</dbReference>
<dbReference type="Gene3D" id="2.60.120.10">
    <property type="entry name" value="Jelly Rolls"/>
    <property type="match status" value="1"/>
</dbReference>
<dbReference type="InterPro" id="IPR041602">
    <property type="entry name" value="Quercetinase_C"/>
</dbReference>
<dbReference type="EMBL" id="VOEJ01000001">
    <property type="protein sequence ID" value="TWR31641.1"/>
    <property type="molecule type" value="Genomic_DNA"/>
</dbReference>
<evidence type="ECO:0000259" key="1">
    <source>
        <dbReference type="Pfam" id="PF17954"/>
    </source>
</evidence>
<dbReference type="Pfam" id="PF17954">
    <property type="entry name" value="Pirin_C_2"/>
    <property type="match status" value="1"/>
</dbReference>
<accession>A0A563UJW5</accession>
<organism evidence="2 3">
    <name type="scientific">Mucilaginibacter pallidiroseus</name>
    <dbReference type="NCBI Taxonomy" id="2599295"/>
    <lineage>
        <taxon>Bacteria</taxon>
        <taxon>Pseudomonadati</taxon>
        <taxon>Bacteroidota</taxon>
        <taxon>Sphingobacteriia</taxon>
        <taxon>Sphingobacteriales</taxon>
        <taxon>Sphingobacteriaceae</taxon>
        <taxon>Mucilaginibacter</taxon>
    </lineage>
</organism>
<evidence type="ECO:0000313" key="3">
    <source>
        <dbReference type="Proteomes" id="UP000320042"/>
    </source>
</evidence>
<evidence type="ECO:0000313" key="2">
    <source>
        <dbReference type="EMBL" id="TWR31641.1"/>
    </source>
</evidence>
<gene>
    <name evidence="2" type="ORF">FPZ43_03995</name>
</gene>
<keyword evidence="3" id="KW-1185">Reference proteome</keyword>
<dbReference type="AlphaFoldDB" id="A0A563UJW5"/>
<comment type="caution">
    <text evidence="2">The sequence shown here is derived from an EMBL/GenBank/DDBJ whole genome shotgun (WGS) entry which is preliminary data.</text>
</comment>
<proteinExistence type="predicted"/>
<protein>
    <recommendedName>
        <fullName evidence="1">Quercetin 2,3-dioxygenase C-terminal cupin domain-containing protein</fullName>
    </recommendedName>
</protein>
<dbReference type="InterPro" id="IPR014710">
    <property type="entry name" value="RmlC-like_jellyroll"/>
</dbReference>
<reference evidence="2 3" key="1">
    <citation type="submission" date="2019-07" db="EMBL/GenBank/DDBJ databases">
        <authorList>
            <person name="Kim J."/>
        </authorList>
    </citation>
    <scope>NUCLEOTIDE SEQUENCE [LARGE SCALE GENOMIC DNA]</scope>
    <source>
        <strain evidence="3">dk17</strain>
    </source>
</reference>
<feature type="domain" description="Quercetin 2,3-dioxygenase C-terminal cupin" evidence="1">
    <location>
        <begin position="162"/>
        <end position="227"/>
    </location>
</feature>
<name>A0A563UJW5_9SPHI</name>
<sequence length="231" mass="25937">MHQLTPGQIYLADRRGFYEDASVQSNYMFNYNGYFADNREPFGPLTVFNDEVLAAKKSIVITVGCNGYALLIPVTGAVDADVAGECFTLDVGQMHVLQLNEGDVISLTNPYDDYQINYLFLQFKCEPTQAYKRQFNFDFAGKPNQLLPVIKRSELPFSVQIGHFEGRKESLYEKTGNESMLYCFLIAGAFEVQGRLLHERDGLALWNTNDADMEALSNGAVILVIEMPDAN</sequence>